<gene>
    <name evidence="1" type="ORF">P025_gp06</name>
</gene>
<organism evidence="1 2">
    <name type="scientific">Pelagibacter phage HTVC025P</name>
    <dbReference type="NCBI Taxonomy" id="2259657"/>
    <lineage>
        <taxon>Viruses</taxon>
        <taxon>Duplodnaviria</taxon>
        <taxon>Heunggongvirae</taxon>
        <taxon>Uroviricota</taxon>
        <taxon>Caudoviricetes</taxon>
        <taxon>Autographivirales</taxon>
        <taxon>Autographivirales incertae sedis</taxon>
        <taxon>Thoosavirus</taxon>
        <taxon>Thoosavirus HTVC025P</taxon>
    </lineage>
</organism>
<reference evidence="1 2" key="1">
    <citation type="journal article" date="2019" name="Environ. Microbiol.">
        <title>Pelagiphages in the Podoviridae family integrate into host genomes.</title>
        <authorList>
            <person name="Zhao Y."/>
            <person name="Qin F."/>
            <person name="Zhang R."/>
            <person name="Giovannoni S.J."/>
            <person name="Zhang Z."/>
            <person name="Sun J."/>
            <person name="Du S."/>
            <person name="Rensing C."/>
        </authorList>
    </citation>
    <scope>NUCLEOTIDE SEQUENCE [LARGE SCALE GENOMIC DNA]</scope>
</reference>
<dbReference type="Proteomes" id="UP000320575">
    <property type="component" value="Segment"/>
</dbReference>
<evidence type="ECO:0000313" key="1">
    <source>
        <dbReference type="EMBL" id="AXH71680.1"/>
    </source>
</evidence>
<proteinExistence type="predicted"/>
<protein>
    <submittedName>
        <fullName evidence="1">Uncharacterized protein</fullName>
    </submittedName>
</protein>
<sequence>MIVKYLVKLNGKIISTRVVRKKVVCLKILHTENLGAFKVIDTYNNVNDPKWLVENNDNPNVIFYDWNVFKKVGNDYVVEFNYSPTQQKIDIKKQSRNLEYQEFQKQFIKECA</sequence>
<name>A0A4Y1NVT2_9CAUD</name>
<dbReference type="EMBL" id="MH598799">
    <property type="protein sequence ID" value="AXH71680.1"/>
    <property type="molecule type" value="Genomic_DNA"/>
</dbReference>
<evidence type="ECO:0000313" key="2">
    <source>
        <dbReference type="Proteomes" id="UP000320575"/>
    </source>
</evidence>
<accession>A0A4Y1NVT2</accession>
<keyword evidence="2" id="KW-1185">Reference proteome</keyword>